<dbReference type="OrthoDB" id="2117996at2759"/>
<sequence>MHGLMHISLGLSLLGGLGDAAPAHHGQWTRVASRAPGSAGFVLARQATNGTAPPAAGATPSDTQLRNAVMGWMRDTGKVTNFLNSATSLTGDEYTRQAQIALNAEVDELNHKKILDAGLSSMPSVQAANEILDTQGNFQNVVTVLQNMVNNGPDTAQADVDAINNNRCVNVLPNIDAYFAAAGMPDMQSFRPTGCLEVAGAPTDVPPAPVVPLVPAGGAPPAAGNGTAPAAPATPASGNANAGGNNSNTGGNTGNQNNNNGGNNANVTQPPNNARASSSPLPTSTSSSTTTSRPANNAAAKATSSSSSSSVEAADFAEPTGPTN</sequence>
<proteinExistence type="predicted"/>
<evidence type="ECO:0000313" key="3">
    <source>
        <dbReference type="EMBL" id="KAH7358720.1"/>
    </source>
</evidence>
<feature type="region of interest" description="Disordered" evidence="1">
    <location>
        <begin position="222"/>
        <end position="324"/>
    </location>
</feature>
<evidence type="ECO:0000256" key="1">
    <source>
        <dbReference type="SAM" id="MobiDB-lite"/>
    </source>
</evidence>
<evidence type="ECO:0000256" key="2">
    <source>
        <dbReference type="SAM" id="SignalP"/>
    </source>
</evidence>
<keyword evidence="4" id="KW-1185">Reference proteome</keyword>
<gene>
    <name evidence="3" type="ORF">B0T11DRAFT_355305</name>
</gene>
<dbReference type="Proteomes" id="UP000813385">
    <property type="component" value="Unassembled WGS sequence"/>
</dbReference>
<feature type="compositionally biased region" description="Low complexity" evidence="1">
    <location>
        <begin position="222"/>
        <end position="317"/>
    </location>
</feature>
<name>A0A8K0TBA3_9PEZI</name>
<accession>A0A8K0TBA3</accession>
<feature type="signal peptide" evidence="2">
    <location>
        <begin position="1"/>
        <end position="20"/>
    </location>
</feature>
<protein>
    <submittedName>
        <fullName evidence="3">Uncharacterized protein</fullName>
    </submittedName>
</protein>
<organism evidence="3 4">
    <name type="scientific">Plectosphaerella cucumerina</name>
    <dbReference type="NCBI Taxonomy" id="40658"/>
    <lineage>
        <taxon>Eukaryota</taxon>
        <taxon>Fungi</taxon>
        <taxon>Dikarya</taxon>
        <taxon>Ascomycota</taxon>
        <taxon>Pezizomycotina</taxon>
        <taxon>Sordariomycetes</taxon>
        <taxon>Hypocreomycetidae</taxon>
        <taxon>Glomerellales</taxon>
        <taxon>Plectosphaerellaceae</taxon>
        <taxon>Plectosphaerella</taxon>
    </lineage>
</organism>
<feature type="chain" id="PRO_5035472012" evidence="2">
    <location>
        <begin position="21"/>
        <end position="324"/>
    </location>
</feature>
<keyword evidence="2" id="KW-0732">Signal</keyword>
<comment type="caution">
    <text evidence="3">The sequence shown here is derived from an EMBL/GenBank/DDBJ whole genome shotgun (WGS) entry which is preliminary data.</text>
</comment>
<reference evidence="3" key="1">
    <citation type="journal article" date="2021" name="Nat. Commun.">
        <title>Genetic determinants of endophytism in the Arabidopsis root mycobiome.</title>
        <authorList>
            <person name="Mesny F."/>
            <person name="Miyauchi S."/>
            <person name="Thiergart T."/>
            <person name="Pickel B."/>
            <person name="Atanasova L."/>
            <person name="Karlsson M."/>
            <person name="Huettel B."/>
            <person name="Barry K.W."/>
            <person name="Haridas S."/>
            <person name="Chen C."/>
            <person name="Bauer D."/>
            <person name="Andreopoulos W."/>
            <person name="Pangilinan J."/>
            <person name="LaButti K."/>
            <person name="Riley R."/>
            <person name="Lipzen A."/>
            <person name="Clum A."/>
            <person name="Drula E."/>
            <person name="Henrissat B."/>
            <person name="Kohler A."/>
            <person name="Grigoriev I.V."/>
            <person name="Martin F.M."/>
            <person name="Hacquard S."/>
        </authorList>
    </citation>
    <scope>NUCLEOTIDE SEQUENCE</scope>
    <source>
        <strain evidence="3">MPI-CAGE-AT-0016</strain>
    </source>
</reference>
<evidence type="ECO:0000313" key="4">
    <source>
        <dbReference type="Proteomes" id="UP000813385"/>
    </source>
</evidence>
<dbReference type="EMBL" id="JAGPXD010000004">
    <property type="protein sequence ID" value="KAH7358720.1"/>
    <property type="molecule type" value="Genomic_DNA"/>
</dbReference>
<dbReference type="AlphaFoldDB" id="A0A8K0TBA3"/>